<dbReference type="Gene3D" id="1.10.8.60">
    <property type="match status" value="1"/>
</dbReference>
<dbReference type="AlphaFoldDB" id="A0A4U1BP90"/>
<dbReference type="Proteomes" id="UP000305675">
    <property type="component" value="Unassembled WGS sequence"/>
</dbReference>
<name>A0A4U1BP90_9GAMM</name>
<dbReference type="Pfam" id="PF00158">
    <property type="entry name" value="Sigma54_activat"/>
    <property type="match status" value="1"/>
</dbReference>
<dbReference type="InterPro" id="IPR009057">
    <property type="entry name" value="Homeodomain-like_sf"/>
</dbReference>
<evidence type="ECO:0000256" key="5">
    <source>
        <dbReference type="ARBA" id="ARBA00023163"/>
    </source>
</evidence>
<dbReference type="CDD" id="cd00009">
    <property type="entry name" value="AAA"/>
    <property type="match status" value="1"/>
</dbReference>
<dbReference type="FunFam" id="3.40.50.300:FF:000006">
    <property type="entry name" value="DNA-binding transcriptional regulator NtrC"/>
    <property type="match status" value="1"/>
</dbReference>
<dbReference type="PANTHER" id="PTHR32071:SF117">
    <property type="entry name" value="PTS-DEPENDENT DIHYDROXYACETONE KINASE OPERON REGULATORY PROTEIN-RELATED"/>
    <property type="match status" value="1"/>
</dbReference>
<dbReference type="SUPFAM" id="SSF52540">
    <property type="entry name" value="P-loop containing nucleoside triphosphate hydrolases"/>
    <property type="match status" value="1"/>
</dbReference>
<sequence length="577" mass="64166">MQVQTTILKFTKMLSTVLDVDAEVVDANLVRIAGTGPCNRLLGKKLTSSARLFKYVLETGQDKVVIHARQDALCADCNCRDNCREKAFLGVPIMMEARCIGVISLVAFTDEQQQRIHDNLQIFTDYVRHIAQIFVAKVVEESRSHSAIDRIFMSLIDHMDQGVLVLDEDDHVLMGNEKALCQLGLHSSDIESEQILIKALTTHAEGHQQHIITIGKRQELVIGQFHEIQGCQLFLMAFFQPNSQLETAPDADTTLSNVVGDCRPMKAIKHLISRIADSPSSVLIHGESGTGKEVIASAIHQSSQRKSKPFIAINCAAIPEQLLESELFGYVKGAFTGASSNGKTGLIRAADKGTLFLDEIGDMPLALQAKLLRVLESREVMPIGASKPVPVDIRVVSATNQDFQQMITEGKFRQDLYYRLNVIPMFLPALRERDGDINLLLHRFLEIHSQKIGVSYPGVSDEVLWALNHYQWPGNVRELSNLVEYLVNVVPTGEMIDTDLLPPYIQAPELPVQSQTETSATISINKEDASLQDMEAQLIKSTLARVQNRKMAAKELGIGIATLYRKIKKYGLNNIEY</sequence>
<dbReference type="InterPro" id="IPR002197">
    <property type="entry name" value="HTH_Fis"/>
</dbReference>
<dbReference type="EMBL" id="SWCJ01000016">
    <property type="protein sequence ID" value="TKB51926.1"/>
    <property type="molecule type" value="Genomic_DNA"/>
</dbReference>
<reference evidence="7 8" key="1">
    <citation type="submission" date="2019-04" db="EMBL/GenBank/DDBJ databases">
        <authorList>
            <person name="Hwang J.C."/>
        </authorList>
    </citation>
    <scope>NUCLEOTIDE SEQUENCE [LARGE SCALE GENOMIC DNA]</scope>
    <source>
        <strain evidence="7 8">IMCC35002</strain>
    </source>
</reference>
<keyword evidence="8" id="KW-1185">Reference proteome</keyword>
<keyword evidence="5" id="KW-0804">Transcription</keyword>
<dbReference type="PROSITE" id="PS00675">
    <property type="entry name" value="SIGMA54_INTERACT_1"/>
    <property type="match status" value="1"/>
</dbReference>
<evidence type="ECO:0000313" key="7">
    <source>
        <dbReference type="EMBL" id="TKB51926.1"/>
    </source>
</evidence>
<proteinExistence type="predicted"/>
<protein>
    <submittedName>
        <fullName evidence="7">AAA family ATPase</fullName>
    </submittedName>
</protein>
<dbReference type="PANTHER" id="PTHR32071">
    <property type="entry name" value="TRANSCRIPTIONAL REGULATORY PROTEIN"/>
    <property type="match status" value="1"/>
</dbReference>
<organism evidence="7 8">
    <name type="scientific">Ferrimonas aestuarii</name>
    <dbReference type="NCBI Taxonomy" id="2569539"/>
    <lineage>
        <taxon>Bacteria</taxon>
        <taxon>Pseudomonadati</taxon>
        <taxon>Pseudomonadota</taxon>
        <taxon>Gammaproteobacteria</taxon>
        <taxon>Alteromonadales</taxon>
        <taxon>Ferrimonadaceae</taxon>
        <taxon>Ferrimonas</taxon>
    </lineage>
</organism>
<dbReference type="InterPro" id="IPR058031">
    <property type="entry name" value="AAA_lid_NorR"/>
</dbReference>
<feature type="domain" description="Sigma-54 factor interaction" evidence="6">
    <location>
        <begin position="258"/>
        <end position="488"/>
    </location>
</feature>
<evidence type="ECO:0000256" key="1">
    <source>
        <dbReference type="ARBA" id="ARBA00022741"/>
    </source>
</evidence>
<dbReference type="GO" id="GO:0043565">
    <property type="term" value="F:sequence-specific DNA binding"/>
    <property type="evidence" value="ECO:0007669"/>
    <property type="project" value="InterPro"/>
</dbReference>
<dbReference type="PROSITE" id="PS00676">
    <property type="entry name" value="SIGMA54_INTERACT_2"/>
    <property type="match status" value="1"/>
</dbReference>
<dbReference type="InterPro" id="IPR025943">
    <property type="entry name" value="Sigma_54_int_dom_ATP-bd_2"/>
</dbReference>
<dbReference type="SUPFAM" id="SSF46689">
    <property type="entry name" value="Homeodomain-like"/>
    <property type="match status" value="1"/>
</dbReference>
<dbReference type="InterPro" id="IPR025944">
    <property type="entry name" value="Sigma_54_int_dom_CS"/>
</dbReference>
<evidence type="ECO:0000313" key="8">
    <source>
        <dbReference type="Proteomes" id="UP000305675"/>
    </source>
</evidence>
<comment type="caution">
    <text evidence="7">The sequence shown here is derived from an EMBL/GenBank/DDBJ whole genome shotgun (WGS) entry which is preliminary data.</text>
</comment>
<evidence type="ECO:0000256" key="3">
    <source>
        <dbReference type="ARBA" id="ARBA00023015"/>
    </source>
</evidence>
<dbReference type="InterPro" id="IPR027417">
    <property type="entry name" value="P-loop_NTPase"/>
</dbReference>
<keyword evidence="2" id="KW-0067">ATP-binding</keyword>
<dbReference type="PROSITE" id="PS50045">
    <property type="entry name" value="SIGMA54_INTERACT_4"/>
    <property type="match status" value="1"/>
</dbReference>
<dbReference type="InterPro" id="IPR025662">
    <property type="entry name" value="Sigma_54_int_dom_ATP-bd_1"/>
</dbReference>
<keyword evidence="4" id="KW-0238">DNA-binding</keyword>
<keyword evidence="3" id="KW-0805">Transcription regulation</keyword>
<keyword evidence="1" id="KW-0547">Nucleotide-binding</keyword>
<dbReference type="Pfam" id="PF25601">
    <property type="entry name" value="AAA_lid_14"/>
    <property type="match status" value="1"/>
</dbReference>
<dbReference type="InterPro" id="IPR003593">
    <property type="entry name" value="AAA+_ATPase"/>
</dbReference>
<gene>
    <name evidence="7" type="ORF">FCL42_16600</name>
</gene>
<dbReference type="SMART" id="SM00382">
    <property type="entry name" value="AAA"/>
    <property type="match status" value="1"/>
</dbReference>
<dbReference type="OrthoDB" id="9804019at2"/>
<dbReference type="GO" id="GO:0006355">
    <property type="term" value="P:regulation of DNA-templated transcription"/>
    <property type="evidence" value="ECO:0007669"/>
    <property type="project" value="InterPro"/>
</dbReference>
<evidence type="ECO:0000259" key="6">
    <source>
        <dbReference type="PROSITE" id="PS50045"/>
    </source>
</evidence>
<dbReference type="PROSITE" id="PS00688">
    <property type="entry name" value="SIGMA54_INTERACT_3"/>
    <property type="match status" value="1"/>
</dbReference>
<evidence type="ECO:0000256" key="2">
    <source>
        <dbReference type="ARBA" id="ARBA00022840"/>
    </source>
</evidence>
<dbReference type="Pfam" id="PF02954">
    <property type="entry name" value="HTH_8"/>
    <property type="match status" value="1"/>
</dbReference>
<dbReference type="Gene3D" id="3.40.50.300">
    <property type="entry name" value="P-loop containing nucleotide triphosphate hydrolases"/>
    <property type="match status" value="1"/>
</dbReference>
<accession>A0A4U1BP90</accession>
<dbReference type="GO" id="GO:0005524">
    <property type="term" value="F:ATP binding"/>
    <property type="evidence" value="ECO:0007669"/>
    <property type="project" value="UniProtKB-KW"/>
</dbReference>
<evidence type="ECO:0000256" key="4">
    <source>
        <dbReference type="ARBA" id="ARBA00023125"/>
    </source>
</evidence>
<dbReference type="InterPro" id="IPR002078">
    <property type="entry name" value="Sigma_54_int"/>
</dbReference>
<dbReference type="Gene3D" id="1.10.10.60">
    <property type="entry name" value="Homeodomain-like"/>
    <property type="match status" value="1"/>
</dbReference>